<dbReference type="EMBL" id="CP003257">
    <property type="protein sequence ID" value="AEX86042.1"/>
    <property type="molecule type" value="Genomic_DNA"/>
</dbReference>
<dbReference type="RefSeq" id="WP_014297113.1">
    <property type="nucleotide sequence ID" value="NC_016751.1"/>
</dbReference>
<keyword evidence="1" id="KW-0812">Transmembrane</keyword>
<feature type="transmembrane region" description="Helical" evidence="1">
    <location>
        <begin position="109"/>
        <end position="130"/>
    </location>
</feature>
<dbReference type="GO" id="GO:0000155">
    <property type="term" value="F:phosphorelay sensor kinase activity"/>
    <property type="evidence" value="ECO:0007669"/>
    <property type="project" value="InterPro"/>
</dbReference>
<dbReference type="InterPro" id="IPR050640">
    <property type="entry name" value="Bact_2-comp_sensor_kinase"/>
</dbReference>
<dbReference type="SUPFAM" id="SSF55874">
    <property type="entry name" value="ATPase domain of HSP90 chaperone/DNA topoisomerase II/histidine kinase"/>
    <property type="match status" value="1"/>
</dbReference>
<dbReference type="PANTHER" id="PTHR34220:SF7">
    <property type="entry name" value="SENSOR HISTIDINE KINASE YPDA"/>
    <property type="match status" value="1"/>
</dbReference>
<proteinExistence type="predicted"/>
<feature type="transmembrane region" description="Helical" evidence="1">
    <location>
        <begin position="33"/>
        <end position="52"/>
    </location>
</feature>
<dbReference type="GO" id="GO:0016020">
    <property type="term" value="C:membrane"/>
    <property type="evidence" value="ECO:0007669"/>
    <property type="project" value="InterPro"/>
</dbReference>
<accession>H2J525</accession>
<organism evidence="3 4">
    <name type="scientific">Marinitoga piezophila (strain DSM 14283 / JCM 11233 / KA3)</name>
    <dbReference type="NCBI Taxonomy" id="443254"/>
    <lineage>
        <taxon>Bacteria</taxon>
        <taxon>Thermotogati</taxon>
        <taxon>Thermotogota</taxon>
        <taxon>Thermotogae</taxon>
        <taxon>Petrotogales</taxon>
        <taxon>Petrotogaceae</taxon>
        <taxon>Marinitoga</taxon>
    </lineage>
</organism>
<keyword evidence="4" id="KW-1185">Reference proteome</keyword>
<reference evidence="3 4" key="1">
    <citation type="journal article" date="2012" name="J. Bacteriol.">
        <title>Complete Genome Sequence of the Thermophilic, Piezophilic, Heterotrophic Bacterium Marinitoga piezophila KA3.</title>
        <authorList>
            <person name="Lucas S."/>
            <person name="Han J."/>
            <person name="Lapidus A."/>
            <person name="Cheng J.F."/>
            <person name="Goodwin L.A."/>
            <person name="Pitluck S."/>
            <person name="Peters L."/>
            <person name="Mikhailova N."/>
            <person name="Teshima H."/>
            <person name="Detter J.C."/>
            <person name="Han C."/>
            <person name="Tapia R."/>
            <person name="Land M."/>
            <person name="Hauser L."/>
            <person name="Kyrpides N.C."/>
            <person name="Ivanova N."/>
            <person name="Pagani I."/>
            <person name="Vannier P."/>
            <person name="Oger P."/>
            <person name="Bartlett D.H."/>
            <person name="Noll K.M."/>
            <person name="Woyke T."/>
            <person name="Jebbar M."/>
        </authorList>
    </citation>
    <scope>NUCLEOTIDE SEQUENCE [LARGE SCALE GENOMIC DNA]</scope>
    <source>
        <strain evidence="4">DSM 14283 / JCM 11233 / KA3</strain>
    </source>
</reference>
<feature type="domain" description="Signal transduction histidine kinase internal region" evidence="2">
    <location>
        <begin position="147"/>
        <end position="226"/>
    </location>
</feature>
<dbReference type="Gene3D" id="3.30.565.10">
    <property type="entry name" value="Histidine kinase-like ATPase, C-terminal domain"/>
    <property type="match status" value="1"/>
</dbReference>
<reference evidence="4" key="2">
    <citation type="submission" date="2012-01" db="EMBL/GenBank/DDBJ databases">
        <title>Complete sequence of chromosome of Marinitoga piezophila KA3.</title>
        <authorList>
            <person name="Lucas S."/>
            <person name="Han J."/>
            <person name="Lapidus A."/>
            <person name="Cheng J.-F."/>
            <person name="Goodwin L."/>
            <person name="Pitluck S."/>
            <person name="Peters L."/>
            <person name="Mikhailova N."/>
            <person name="Teshima H."/>
            <person name="Detter J.C."/>
            <person name="Han C."/>
            <person name="Tapia R."/>
            <person name="Land M."/>
            <person name="Hauser L."/>
            <person name="Kyrpides N."/>
            <person name="Ivanova N."/>
            <person name="Pagani I."/>
            <person name="Jebbar M."/>
            <person name="Vannier P."/>
            <person name="Oger P."/>
            <person name="Cario A."/>
            <person name="Bartlett D."/>
            <person name="Noll K.M."/>
            <person name="Woyke T."/>
        </authorList>
    </citation>
    <scope>NUCLEOTIDE SEQUENCE [LARGE SCALE GENOMIC DNA]</scope>
    <source>
        <strain evidence="4">DSM 14283 / JCM 11233 / KA3</strain>
    </source>
</reference>
<gene>
    <name evidence="3" type="ordered locus">Marpi_1653</name>
</gene>
<keyword evidence="1" id="KW-0472">Membrane</keyword>
<evidence type="ECO:0000259" key="2">
    <source>
        <dbReference type="Pfam" id="PF06580"/>
    </source>
</evidence>
<dbReference type="AlphaFoldDB" id="H2J525"/>
<feature type="transmembrane region" description="Helical" evidence="1">
    <location>
        <begin position="7"/>
        <end position="27"/>
    </location>
</feature>
<dbReference type="PANTHER" id="PTHR34220">
    <property type="entry name" value="SENSOR HISTIDINE KINASE YPDA"/>
    <property type="match status" value="1"/>
</dbReference>
<feature type="transmembrane region" description="Helical" evidence="1">
    <location>
        <begin position="72"/>
        <end position="89"/>
    </location>
</feature>
<dbReference type="eggNOG" id="COG2972">
    <property type="taxonomic scope" value="Bacteria"/>
</dbReference>
<dbReference type="Pfam" id="PF06580">
    <property type="entry name" value="His_kinase"/>
    <property type="match status" value="1"/>
</dbReference>
<name>H2J525_MARPK</name>
<dbReference type="InterPro" id="IPR010559">
    <property type="entry name" value="Sig_transdc_His_kin_internal"/>
</dbReference>
<evidence type="ECO:0000313" key="3">
    <source>
        <dbReference type="EMBL" id="AEX86042.1"/>
    </source>
</evidence>
<dbReference type="InterPro" id="IPR036890">
    <property type="entry name" value="HATPase_C_sf"/>
</dbReference>
<keyword evidence="1" id="KW-1133">Transmembrane helix</keyword>
<sequence length="340" mass="39678">MKNRRLLKVLLITQLIALSITYFIYLYTPYFNIQISLIITELFVTTIGVIYYISTEMLFHTVKIEIKFLRRIIKILIFVFSFFSGVFIAEDLISRLLSYTFFSTEKYVLLIYSIIVLILTLLLIIIYYKLKNKIEENEKLKQEKLKAELKALRSKLNPHFLFNTLNTIIDLAYTSPEKVEQVVINLSDIYRKVLYSSDKDFCTVEEEISLIKEYLEIEKIRFGSRLKCNFEISKETLKLKIPPFILEPFVENAVIHGISPKKEGGIITIKTYLEKNTLFLEIWDNGSGTHKNIQYGFGINSVIERLNLIYKNNAEVKILKNKPSGVKVIILIKNIKGNEQ</sequence>
<protein>
    <submittedName>
        <fullName evidence="3">Putative regulator of cell autolysis</fullName>
    </submittedName>
</protein>
<dbReference type="KEGG" id="mpz:Marpi_1653"/>
<dbReference type="STRING" id="443254.Marpi_1653"/>
<dbReference type="HOGENOM" id="CLU_020473_1_1_0"/>
<evidence type="ECO:0000313" key="4">
    <source>
        <dbReference type="Proteomes" id="UP000007161"/>
    </source>
</evidence>
<evidence type="ECO:0000256" key="1">
    <source>
        <dbReference type="SAM" id="Phobius"/>
    </source>
</evidence>
<dbReference type="Proteomes" id="UP000007161">
    <property type="component" value="Chromosome"/>
</dbReference>